<dbReference type="EMBL" id="CAEZSP010000004">
    <property type="protein sequence ID" value="CAB4536273.1"/>
    <property type="molecule type" value="Genomic_DNA"/>
</dbReference>
<keyword evidence="1" id="KW-0472">Membrane</keyword>
<evidence type="ECO:0000313" key="2">
    <source>
        <dbReference type="EMBL" id="CAB4536273.1"/>
    </source>
</evidence>
<gene>
    <name evidence="2" type="ORF">UFOPK1440_00164</name>
</gene>
<proteinExistence type="predicted"/>
<sequence length="45" mass="5120">MSKDVDMGMAGSFTMIILVSSVALLLVSFYKRYSRMQKREDDGQN</sequence>
<keyword evidence="1" id="KW-0812">Transmembrane</keyword>
<name>A0A6J6BD06_9ZZZZ</name>
<dbReference type="AlphaFoldDB" id="A0A6J6BD06"/>
<protein>
    <submittedName>
        <fullName evidence="2">Unannotated protein</fullName>
    </submittedName>
</protein>
<keyword evidence="1" id="KW-1133">Transmembrane helix</keyword>
<feature type="transmembrane region" description="Helical" evidence="1">
    <location>
        <begin position="12"/>
        <end position="30"/>
    </location>
</feature>
<evidence type="ECO:0000256" key="1">
    <source>
        <dbReference type="SAM" id="Phobius"/>
    </source>
</evidence>
<reference evidence="2" key="1">
    <citation type="submission" date="2020-05" db="EMBL/GenBank/DDBJ databases">
        <authorList>
            <person name="Chiriac C."/>
            <person name="Salcher M."/>
            <person name="Ghai R."/>
            <person name="Kavagutti S V."/>
        </authorList>
    </citation>
    <scope>NUCLEOTIDE SEQUENCE</scope>
</reference>
<accession>A0A6J6BD06</accession>
<organism evidence="2">
    <name type="scientific">freshwater metagenome</name>
    <dbReference type="NCBI Taxonomy" id="449393"/>
    <lineage>
        <taxon>unclassified sequences</taxon>
        <taxon>metagenomes</taxon>
        <taxon>ecological metagenomes</taxon>
    </lineage>
</organism>